<evidence type="ECO:0000313" key="3">
    <source>
        <dbReference type="Proteomes" id="UP001497444"/>
    </source>
</evidence>
<reference evidence="2" key="1">
    <citation type="submission" date="2024-02" db="EMBL/GenBank/DDBJ databases">
        <authorList>
            <consortium name="ELIXIR-Norway"/>
            <consortium name="Elixir Norway"/>
        </authorList>
    </citation>
    <scope>NUCLEOTIDE SEQUENCE</scope>
</reference>
<organism evidence="2 3">
    <name type="scientific">Sphagnum jensenii</name>
    <dbReference type="NCBI Taxonomy" id="128206"/>
    <lineage>
        <taxon>Eukaryota</taxon>
        <taxon>Viridiplantae</taxon>
        <taxon>Streptophyta</taxon>
        <taxon>Embryophyta</taxon>
        <taxon>Bryophyta</taxon>
        <taxon>Sphagnophytina</taxon>
        <taxon>Sphagnopsida</taxon>
        <taxon>Sphagnales</taxon>
        <taxon>Sphagnaceae</taxon>
        <taxon>Sphagnum</taxon>
    </lineage>
</organism>
<dbReference type="EMBL" id="CAXAQS010000451">
    <property type="protein sequence ID" value="CAK9251688.1"/>
    <property type="molecule type" value="Genomic_DNA"/>
</dbReference>
<feature type="region of interest" description="Disordered" evidence="1">
    <location>
        <begin position="50"/>
        <end position="70"/>
    </location>
</feature>
<evidence type="ECO:0000313" key="2">
    <source>
        <dbReference type="EMBL" id="CAK9251688.1"/>
    </source>
</evidence>
<protein>
    <submittedName>
        <fullName evidence="2">Uncharacterized protein</fullName>
    </submittedName>
</protein>
<keyword evidence="3" id="KW-1185">Reference proteome</keyword>
<evidence type="ECO:0000256" key="1">
    <source>
        <dbReference type="SAM" id="MobiDB-lite"/>
    </source>
</evidence>
<dbReference type="Proteomes" id="UP001497444">
    <property type="component" value="Unassembled WGS sequence"/>
</dbReference>
<comment type="caution">
    <text evidence="2">The sequence shown here is derived from an EMBL/GenBank/DDBJ whole genome shotgun (WGS) entry which is preliminary data.</text>
</comment>
<proteinExistence type="predicted"/>
<gene>
    <name evidence="2" type="ORF">CSSPJE1EN1_LOCUS27066</name>
</gene>
<accession>A0ABP0VB82</accession>
<sequence length="625" mass="71524">MTKGKSILNFEIRSIGRIWGYGNTFEQYQKNMTDPSRGIYRVYTHTDGFFNPPSDEKQGDPHANPLVRSSPGHEVMDKLKERVNHEINNLLHSVNPLEEMQLQFLSKAYYIKWTNAYNNSKIVEQVMKNIDHIFTLYRNDTKYVQFTPGTYNPEWFGLGPSGDAIWALADQLKPFLHQDIDDGKGKKVQRLAAWSEMLKASRDWHRYNRRLYTNQGIITDLNIYAANRGIAAIDPINALPDQRMRELLYQSIGITPWLGNENDNGWDKSMGDYYYQLTPKGLTRELGFVGYYGEVLDWVRMVYDVTRSKPNQPGDEKIKAQLEKIIHARAVFRYPMVDGNGYRAMRAETIVGWRDSHYPGDVTYAERNSWDGSTIYAPAASLDSRTVGYVQQMFADNQFFKSLEDKMKEGGFRTTFGLLYIPDDYDKIKAQPDSTYRLPMAPGQPDFVFADEEDGVVAFKRGTDIFYASLYWRARHAINFLARIHYITPNFDRIAVVRQETQYQPSNSTYTRPDWIDFGFAQGGHKYPGDLHSAHAGEKLPIAKVPVGNFHPGDENSYAGKGEFYALRYGPYLIGMNCAKNTTYNLSIPSDVHSAQELVSGHIIQFRPGTNLAVKPFSTVVLFLG</sequence>
<name>A0ABP0VB82_9BRYO</name>